<name>A0A4R5TNA1_9MICC</name>
<comment type="caution">
    <text evidence="1">The sequence shown here is derived from an EMBL/GenBank/DDBJ whole genome shotgun (WGS) entry which is preliminary data.</text>
</comment>
<dbReference type="RefSeq" id="WP_133404842.1">
    <property type="nucleotide sequence ID" value="NZ_SMTK01000005.1"/>
</dbReference>
<dbReference type="Proteomes" id="UP000295411">
    <property type="component" value="Unassembled WGS sequence"/>
</dbReference>
<dbReference type="EMBL" id="SMTK01000005">
    <property type="protein sequence ID" value="TDK24165.1"/>
    <property type="molecule type" value="Genomic_DNA"/>
</dbReference>
<evidence type="ECO:0000313" key="2">
    <source>
        <dbReference type="Proteomes" id="UP000295411"/>
    </source>
</evidence>
<dbReference type="AlphaFoldDB" id="A0A4R5TNA1"/>
<keyword evidence="2" id="KW-1185">Reference proteome</keyword>
<reference evidence="1 2" key="1">
    <citation type="submission" date="2019-03" db="EMBL/GenBank/DDBJ databases">
        <title>Arthrobacter sp. nov., an bacterium isolated from biocrust in Mu Us Desert.</title>
        <authorList>
            <person name="Lixiong L."/>
        </authorList>
    </citation>
    <scope>NUCLEOTIDE SEQUENCE [LARGE SCALE GENOMIC DNA]</scope>
    <source>
        <strain evidence="1 2">SLN-3</strain>
    </source>
</reference>
<protein>
    <submittedName>
        <fullName evidence="1">Uncharacterized protein</fullName>
    </submittedName>
</protein>
<sequence length="70" mass="7503">MEKTYEVEVELDAGAEVEDSKVFAVGAAQIQTLAAADGHTLTDEEVLQGLHAERVAPGSNKCRVSKTIQF</sequence>
<dbReference type="OrthoDB" id="4965548at2"/>
<organism evidence="1 2">
    <name type="scientific">Arthrobacter crusticola</name>
    <dbReference type="NCBI Taxonomy" id="2547960"/>
    <lineage>
        <taxon>Bacteria</taxon>
        <taxon>Bacillati</taxon>
        <taxon>Actinomycetota</taxon>
        <taxon>Actinomycetes</taxon>
        <taxon>Micrococcales</taxon>
        <taxon>Micrococcaceae</taxon>
        <taxon>Arthrobacter</taxon>
    </lineage>
</organism>
<accession>A0A4R5TNA1</accession>
<proteinExistence type="predicted"/>
<gene>
    <name evidence="1" type="ORF">E2F48_15485</name>
</gene>
<evidence type="ECO:0000313" key="1">
    <source>
        <dbReference type="EMBL" id="TDK24165.1"/>
    </source>
</evidence>